<accession>A0A6M2E2C3</accession>
<name>A0A6M2E2C3_9ACAR</name>
<sequence length="113" mass="12174">MVPQLKHSARLMATRDNRAFSLLSLWQAVLRTGASATPTKTNMPLVPGCLGRERRPPAPSPMAVISQPRSRGAATLLSAPTCRTWCPYRKSCPTGVQAVNADLAGHPPDKTWA</sequence>
<evidence type="ECO:0000256" key="1">
    <source>
        <dbReference type="SAM" id="MobiDB-lite"/>
    </source>
</evidence>
<feature type="region of interest" description="Disordered" evidence="1">
    <location>
        <begin position="37"/>
        <end position="69"/>
    </location>
</feature>
<evidence type="ECO:0000313" key="2">
    <source>
        <dbReference type="EMBL" id="NOV52473.1"/>
    </source>
</evidence>
<dbReference type="AlphaFoldDB" id="A0A6M2E2C3"/>
<reference evidence="2" key="1">
    <citation type="submission" date="2019-12" db="EMBL/GenBank/DDBJ databases">
        <title>The sialotranscriptome of the gopher-tortoise tick, Amblyomma tuberculatum.</title>
        <authorList>
            <person name="Karim S."/>
            <person name="Andersen J."/>
            <person name="Kumar D."/>
            <person name="Adamson S."/>
            <person name="Ennen J."/>
            <person name="Qualis C.P."/>
            <person name="Ribeiro J.M.C."/>
        </authorList>
    </citation>
    <scope>NUCLEOTIDE SEQUENCE</scope>
    <source>
        <strain evidence="2">Removed</strain>
        <tissue evidence="2">Salivary glands</tissue>
    </source>
</reference>
<organism evidence="2">
    <name type="scientific">Amblyomma tuberculatum</name>
    <dbReference type="NCBI Taxonomy" id="48802"/>
    <lineage>
        <taxon>Eukaryota</taxon>
        <taxon>Metazoa</taxon>
        <taxon>Ecdysozoa</taxon>
        <taxon>Arthropoda</taxon>
        <taxon>Chelicerata</taxon>
        <taxon>Arachnida</taxon>
        <taxon>Acari</taxon>
        <taxon>Parasitiformes</taxon>
        <taxon>Ixodida</taxon>
        <taxon>Ixodoidea</taxon>
        <taxon>Ixodidae</taxon>
        <taxon>Amblyomminae</taxon>
        <taxon>Amblyomma</taxon>
    </lineage>
</organism>
<dbReference type="EMBL" id="GIDH01000530">
    <property type="protein sequence ID" value="NOV52473.1"/>
    <property type="molecule type" value="Transcribed_RNA"/>
</dbReference>
<protein>
    <submittedName>
        <fullName evidence="2">Putative secreted protein</fullName>
    </submittedName>
</protein>
<proteinExistence type="predicted"/>